<dbReference type="PANTHER" id="PTHR23080">
    <property type="entry name" value="THAP DOMAIN PROTEIN"/>
    <property type="match status" value="1"/>
</dbReference>
<dbReference type="InterPro" id="IPR027806">
    <property type="entry name" value="HARBI1_dom"/>
</dbReference>
<feature type="domain" description="Transposase Helix-turn-helix" evidence="4">
    <location>
        <begin position="60"/>
        <end position="111"/>
    </location>
</feature>
<dbReference type="Pfam" id="PF13359">
    <property type="entry name" value="DDE_Tnp_4"/>
    <property type="match status" value="1"/>
</dbReference>
<accession>A0A5J4SEL5</accession>
<sequence length="298" mass="34735">MEYKKIRQNELQFRSLTGLSPAEFEALSADFSLELEAYMSKYTFEGKERVRVYKPRKRSSLPTVEDKLFFILVFMKTNPLQEHHAAGFGISQPKANMFIHLFIPLLRKTLKRLGELPARKASEVEELLKNYDDVLLDGRERPIQKPSDNETADEYYSGKKTHSLKNNVLTLPDLRIVWISQTYEGKIHDKNICDKENLRFPKGICLWQDGGFLGYNPKNVIIKMPARKPRGRDLSQEQKQPGKEISSFRVKVEHAIGRVKIFRIVKERYRCHKLFFDDLVFEIACGLHNFRVSARLTV</sequence>
<evidence type="ECO:0008006" key="6">
    <source>
        <dbReference type="Google" id="ProtNLM"/>
    </source>
</evidence>
<evidence type="ECO:0000259" key="4">
    <source>
        <dbReference type="Pfam" id="PF13613"/>
    </source>
</evidence>
<evidence type="ECO:0000313" key="5">
    <source>
        <dbReference type="EMBL" id="KAA6344192.1"/>
    </source>
</evidence>
<reference evidence="5" key="1">
    <citation type="submission" date="2019-03" db="EMBL/GenBank/DDBJ databases">
        <title>Single cell metagenomics reveals metabolic interactions within the superorganism composed of flagellate Streblomastix strix and complex community of Bacteroidetes bacteria on its surface.</title>
        <authorList>
            <person name="Treitli S.C."/>
            <person name="Kolisko M."/>
            <person name="Husnik F."/>
            <person name="Keeling P."/>
            <person name="Hampl V."/>
        </authorList>
    </citation>
    <scope>NUCLEOTIDE SEQUENCE</scope>
    <source>
        <strain evidence="5">STM</strain>
    </source>
</reference>
<evidence type="ECO:0000256" key="1">
    <source>
        <dbReference type="ARBA" id="ARBA00001968"/>
    </source>
</evidence>
<organism evidence="5">
    <name type="scientific">termite gut metagenome</name>
    <dbReference type="NCBI Taxonomy" id="433724"/>
    <lineage>
        <taxon>unclassified sequences</taxon>
        <taxon>metagenomes</taxon>
        <taxon>organismal metagenomes</taxon>
    </lineage>
</organism>
<dbReference type="AlphaFoldDB" id="A0A5J4SEL5"/>
<comment type="caution">
    <text evidence="5">The sequence shown here is derived from an EMBL/GenBank/DDBJ whole genome shotgun (WGS) entry which is preliminary data.</text>
</comment>
<keyword evidence="2" id="KW-0479">Metal-binding</keyword>
<feature type="domain" description="DDE Tnp4" evidence="3">
    <location>
        <begin position="136"/>
        <end position="289"/>
    </location>
</feature>
<dbReference type="Pfam" id="PF13613">
    <property type="entry name" value="HTH_Tnp_4"/>
    <property type="match status" value="1"/>
</dbReference>
<dbReference type="GO" id="GO:0046872">
    <property type="term" value="F:metal ion binding"/>
    <property type="evidence" value="ECO:0007669"/>
    <property type="project" value="UniProtKB-KW"/>
</dbReference>
<name>A0A5J4SEL5_9ZZZZ</name>
<dbReference type="EMBL" id="SNRY01000230">
    <property type="protein sequence ID" value="KAA6344192.1"/>
    <property type="molecule type" value="Genomic_DNA"/>
</dbReference>
<protein>
    <recommendedName>
        <fullName evidence="6">DDE Tnp4 domain-containing protein</fullName>
    </recommendedName>
</protein>
<proteinExistence type="predicted"/>
<dbReference type="InterPro" id="IPR027805">
    <property type="entry name" value="Transposase_HTH_dom"/>
</dbReference>
<gene>
    <name evidence="5" type="ORF">EZS27_008163</name>
</gene>
<comment type="cofactor">
    <cofactor evidence="1">
        <name>a divalent metal cation</name>
        <dbReference type="ChEBI" id="CHEBI:60240"/>
    </cofactor>
</comment>
<evidence type="ECO:0000259" key="3">
    <source>
        <dbReference type="Pfam" id="PF13359"/>
    </source>
</evidence>
<evidence type="ECO:0000256" key="2">
    <source>
        <dbReference type="ARBA" id="ARBA00022723"/>
    </source>
</evidence>